<name>A0A2S1LTG5_9FLAO</name>
<organism evidence="1 2">
    <name type="scientific">Flavobacterium kingsejongi</name>
    <dbReference type="NCBI Taxonomy" id="1678728"/>
    <lineage>
        <taxon>Bacteria</taxon>
        <taxon>Pseudomonadati</taxon>
        <taxon>Bacteroidota</taxon>
        <taxon>Flavobacteriia</taxon>
        <taxon>Flavobacteriales</taxon>
        <taxon>Flavobacteriaceae</taxon>
        <taxon>Flavobacterium</taxon>
    </lineage>
</organism>
<dbReference type="AlphaFoldDB" id="A0A2S1LTG5"/>
<protein>
    <submittedName>
        <fullName evidence="1">Uncharacterized protein</fullName>
    </submittedName>
</protein>
<reference evidence="1 2" key="1">
    <citation type="submission" date="2017-04" db="EMBL/GenBank/DDBJ databases">
        <title>Complete genome sequence of Flavobacterium kingsejong AJ004.</title>
        <authorList>
            <person name="Lee P.C."/>
        </authorList>
    </citation>
    <scope>NUCLEOTIDE SEQUENCE [LARGE SCALE GENOMIC DNA]</scope>
    <source>
        <strain evidence="1 2">AJ004</strain>
    </source>
</reference>
<accession>A0A2S1LTG5</accession>
<gene>
    <name evidence="1" type="ORF">FK004_18135</name>
</gene>
<evidence type="ECO:0000313" key="1">
    <source>
        <dbReference type="EMBL" id="AWG27014.1"/>
    </source>
</evidence>
<dbReference type="EMBL" id="CP020919">
    <property type="protein sequence ID" value="AWG27014.1"/>
    <property type="molecule type" value="Genomic_DNA"/>
</dbReference>
<dbReference type="OrthoDB" id="8904414at2"/>
<evidence type="ECO:0000313" key="2">
    <source>
        <dbReference type="Proteomes" id="UP000244677"/>
    </source>
</evidence>
<dbReference type="KEGG" id="fki:FK004_18135"/>
<proteinExistence type="predicted"/>
<dbReference type="RefSeq" id="WP_108738507.1">
    <property type="nucleotide sequence ID" value="NZ_CP020919.1"/>
</dbReference>
<keyword evidence="2" id="KW-1185">Reference proteome</keyword>
<dbReference type="Proteomes" id="UP000244677">
    <property type="component" value="Chromosome"/>
</dbReference>
<sequence length="201" mass="23510">MDAITILKHFAEGILTDLELELQLQENPQMEACLSNPSLDWQHTYLQHTTPYLYLAEMNIQTLTGRYEAQAMIQLFLEKSGIKSIDYKKYREDYELISRAQPKYVDAPPAFIEKHILPKESEHSKTAQQQLVKERFATLFRFHGKPPKWIQNPAWPIVNEKPLFYLGALPIKNCDLFHDDGCLYIFTDPDTGLMTTIQQWY</sequence>